<dbReference type="SUPFAM" id="SSF51735">
    <property type="entry name" value="NAD(P)-binding Rossmann-fold domains"/>
    <property type="match status" value="1"/>
</dbReference>
<evidence type="ECO:0000256" key="6">
    <source>
        <dbReference type="ARBA" id="ARBA00023235"/>
    </source>
</evidence>
<dbReference type="RefSeq" id="XP_013337229.1">
    <property type="nucleotide sequence ID" value="XM_013481775.1"/>
</dbReference>
<evidence type="ECO:0000256" key="1">
    <source>
        <dbReference type="ARBA" id="ARBA00004883"/>
    </source>
</evidence>
<dbReference type="OMA" id="CNLQFFR"/>
<protein>
    <recommendedName>
        <fullName evidence="3">GDP-L-fucose synthase</fullName>
        <ecNumber evidence="3">1.1.1.271</ecNumber>
    </recommendedName>
</protein>
<dbReference type="HAMAP" id="MF_00956">
    <property type="entry name" value="GDP_fucose_synth"/>
    <property type="match status" value="1"/>
</dbReference>
<dbReference type="Pfam" id="PF01370">
    <property type="entry name" value="Epimerase"/>
    <property type="match status" value="1"/>
</dbReference>
<dbReference type="Proteomes" id="UP000030763">
    <property type="component" value="Unassembled WGS sequence"/>
</dbReference>
<evidence type="ECO:0000313" key="9">
    <source>
        <dbReference type="Proteomes" id="UP000030763"/>
    </source>
</evidence>
<comment type="similarity">
    <text evidence="2">Belongs to the NAD(P)-dependent epimerase/dehydratase family. Fucose synthase subfamily.</text>
</comment>
<dbReference type="PANTHER" id="PTHR43238:SF1">
    <property type="entry name" value="GDP-L-FUCOSE SYNTHASE"/>
    <property type="match status" value="1"/>
</dbReference>
<dbReference type="InterPro" id="IPR028614">
    <property type="entry name" value="GDP_fucose/colitose_synth"/>
</dbReference>
<dbReference type="VEuPathDB" id="ToxoDB:EMWEY_00032220"/>
<evidence type="ECO:0000256" key="5">
    <source>
        <dbReference type="ARBA" id="ARBA00023002"/>
    </source>
</evidence>
<keyword evidence="9" id="KW-1185">Reference proteome</keyword>
<evidence type="ECO:0000256" key="3">
    <source>
        <dbReference type="ARBA" id="ARBA00012371"/>
    </source>
</evidence>
<organism evidence="8 9">
    <name type="scientific">Eimeria maxima</name>
    <name type="common">Coccidian parasite</name>
    <dbReference type="NCBI Taxonomy" id="5804"/>
    <lineage>
        <taxon>Eukaryota</taxon>
        <taxon>Sar</taxon>
        <taxon>Alveolata</taxon>
        <taxon>Apicomplexa</taxon>
        <taxon>Conoidasida</taxon>
        <taxon>Coccidia</taxon>
        <taxon>Eucoccidiorida</taxon>
        <taxon>Eimeriorina</taxon>
        <taxon>Eimeriidae</taxon>
        <taxon>Eimeria</taxon>
    </lineage>
</organism>
<reference evidence="8" key="1">
    <citation type="submission" date="2013-10" db="EMBL/GenBank/DDBJ databases">
        <title>Genomic analysis of the causative agents of coccidiosis in chickens.</title>
        <authorList>
            <person name="Reid A.J."/>
            <person name="Blake D."/>
            <person name="Billington K."/>
            <person name="Browne H."/>
            <person name="Dunn M."/>
            <person name="Hung S."/>
            <person name="Kawahara F."/>
            <person name="Miranda-Saavedra D."/>
            <person name="Mourier T."/>
            <person name="Nagra H."/>
            <person name="Otto T.D."/>
            <person name="Rawlings N."/>
            <person name="Sanchez A."/>
            <person name="Sanders M."/>
            <person name="Subramaniam C."/>
            <person name="Tay Y."/>
            <person name="Dear P."/>
            <person name="Doerig C."/>
            <person name="Gruber A."/>
            <person name="Parkinson J."/>
            <person name="Shirley M."/>
            <person name="Wan K.L."/>
            <person name="Berriman M."/>
            <person name="Tomley F."/>
            <person name="Pain A."/>
        </authorList>
    </citation>
    <scope>NUCLEOTIDE SEQUENCE [LARGE SCALE GENOMIC DNA]</scope>
    <source>
        <strain evidence="8">Weybridge</strain>
    </source>
</reference>
<dbReference type="InterPro" id="IPR001509">
    <property type="entry name" value="Epimerase_deHydtase"/>
</dbReference>
<dbReference type="GO" id="GO:0042351">
    <property type="term" value="P:'de novo' GDP-L-fucose biosynthetic process"/>
    <property type="evidence" value="ECO:0007669"/>
    <property type="project" value="UniProtKB-UniPathway"/>
</dbReference>
<evidence type="ECO:0000256" key="2">
    <source>
        <dbReference type="ARBA" id="ARBA00005959"/>
    </source>
</evidence>
<proteinExistence type="inferred from homology"/>
<keyword evidence="5" id="KW-0560">Oxidoreductase</keyword>
<evidence type="ECO:0000313" key="8">
    <source>
        <dbReference type="EMBL" id="CDJ60579.1"/>
    </source>
</evidence>
<feature type="domain" description="NAD-dependent epimerase/dehydratase" evidence="7">
    <location>
        <begin position="67"/>
        <end position="301"/>
    </location>
</feature>
<gene>
    <name evidence="8" type="ORF">EMWEY_00032220</name>
</gene>
<keyword evidence="4" id="KW-0521">NADP</keyword>
<dbReference type="AlphaFoldDB" id="U6MDR9"/>
<reference evidence="8" key="2">
    <citation type="submission" date="2013-10" db="EMBL/GenBank/DDBJ databases">
        <authorList>
            <person name="Aslett M."/>
        </authorList>
    </citation>
    <scope>NUCLEOTIDE SEQUENCE [LARGE SCALE GENOMIC DNA]</scope>
    <source>
        <strain evidence="8">Weybridge</strain>
    </source>
</reference>
<dbReference type="GO" id="GO:0050577">
    <property type="term" value="F:GDP-L-fucose synthase activity"/>
    <property type="evidence" value="ECO:0007669"/>
    <property type="project" value="UniProtKB-EC"/>
</dbReference>
<dbReference type="UniPathway" id="UPA00128">
    <property type="reaction ID" value="UER00191"/>
</dbReference>
<dbReference type="InterPro" id="IPR036291">
    <property type="entry name" value="NAD(P)-bd_dom_sf"/>
</dbReference>
<dbReference type="GO" id="GO:0016853">
    <property type="term" value="F:isomerase activity"/>
    <property type="evidence" value="ECO:0007669"/>
    <property type="project" value="UniProtKB-KW"/>
</dbReference>
<sequence length="453" mass="50085">MVHQELGKDNAYHQTVTITPSSLQCSTKAAIGTAGLSHNRRRDVSFPSHQQPLPQLEQSTQSTPVCLVLGGTGLLGRALRATVEELEEQAGDLEGYHFVFVGSKDADLRSWPETESLFQKYQPSALIHLAAKVGGLYENMRNNEAFLRENVLINTNVVRAAVEARVHRAIFCLSTCAYPETTPQLPLVEEYLHLSPSHPSNEGYAAAKRLLEQQVRFSRQQLQENNPGQTFVWICVLPCNLYGPFDNFELNTAHVLPALVHKTEIAKRDGTPLIVRGKGAALRQFLFSDDAARLLLLLLVKRQIPETHTLLNMCPDLQDSGTAVLSRGLLDSARARFIVTSIRDGVGNEEAGSANICEVANCPSLTHLPVVTMRVDVSAEISIEDLALMIKRCAQFDGPIEFDEAASEGILRKPADNSKLRSVVGHEFLFTPLEEGVQKTIDWFRENSEVART</sequence>
<dbReference type="EMBL" id="HG721882">
    <property type="protein sequence ID" value="CDJ60579.1"/>
    <property type="molecule type" value="Genomic_DNA"/>
</dbReference>
<dbReference type="EC" id="1.1.1.271" evidence="3"/>
<name>U6MDR9_EIMMA</name>
<dbReference type="GeneID" id="25337208"/>
<dbReference type="Gene3D" id="3.90.25.10">
    <property type="entry name" value="UDP-galactose 4-epimerase, domain 1"/>
    <property type="match status" value="2"/>
</dbReference>
<evidence type="ECO:0000256" key="4">
    <source>
        <dbReference type="ARBA" id="ARBA00022857"/>
    </source>
</evidence>
<comment type="pathway">
    <text evidence="1">Nucleotide-sugar biosynthesis; GDP-L-fucose biosynthesis via de novo pathway; GDP-L-fucose from GDP-alpha-D-mannose: step 2/2.</text>
</comment>
<dbReference type="PANTHER" id="PTHR43238">
    <property type="entry name" value="GDP-L-FUCOSE SYNTHASE"/>
    <property type="match status" value="1"/>
</dbReference>
<keyword evidence="6" id="KW-0413">Isomerase</keyword>
<dbReference type="Gene3D" id="3.40.50.720">
    <property type="entry name" value="NAD(P)-binding Rossmann-like Domain"/>
    <property type="match status" value="2"/>
</dbReference>
<evidence type="ECO:0000259" key="7">
    <source>
        <dbReference type="Pfam" id="PF01370"/>
    </source>
</evidence>
<accession>U6MDR9</accession>
<dbReference type="OrthoDB" id="202470at2759"/>